<evidence type="ECO:0000259" key="8">
    <source>
        <dbReference type="Pfam" id="PF00171"/>
    </source>
</evidence>
<dbReference type="AlphaFoldDB" id="A0A9D1E8F1"/>
<evidence type="ECO:0000256" key="2">
    <source>
        <dbReference type="ARBA" id="ARBA00023002"/>
    </source>
</evidence>
<evidence type="ECO:0000256" key="5">
    <source>
        <dbReference type="PIRSR" id="PIRSR036492-1"/>
    </source>
</evidence>
<dbReference type="Proteomes" id="UP000823912">
    <property type="component" value="Unassembled WGS sequence"/>
</dbReference>
<dbReference type="Gene3D" id="3.40.605.10">
    <property type="entry name" value="Aldehyde Dehydrogenase, Chain A, domain 1"/>
    <property type="match status" value="1"/>
</dbReference>
<reference evidence="9" key="2">
    <citation type="journal article" date="2021" name="PeerJ">
        <title>Extensive microbial diversity within the chicken gut microbiome revealed by metagenomics and culture.</title>
        <authorList>
            <person name="Gilroy R."/>
            <person name="Ravi A."/>
            <person name="Getino M."/>
            <person name="Pursley I."/>
            <person name="Horton D.L."/>
            <person name="Alikhan N.F."/>
            <person name="Baker D."/>
            <person name="Gharbi K."/>
            <person name="Hall N."/>
            <person name="Watson M."/>
            <person name="Adriaenssens E.M."/>
            <person name="Foster-Nyarko E."/>
            <person name="Jarju S."/>
            <person name="Secka A."/>
            <person name="Antonio M."/>
            <person name="Oren A."/>
            <person name="Chaudhuri R.R."/>
            <person name="La Ragione R."/>
            <person name="Hildebrand F."/>
            <person name="Pallen M.J."/>
        </authorList>
    </citation>
    <scope>NUCLEOTIDE SEQUENCE</scope>
    <source>
        <strain evidence="9">ChiSjej5B23-6657</strain>
    </source>
</reference>
<evidence type="ECO:0000313" key="10">
    <source>
        <dbReference type="Proteomes" id="UP000823912"/>
    </source>
</evidence>
<dbReference type="InterPro" id="IPR016162">
    <property type="entry name" value="Ald_DH_N"/>
</dbReference>
<name>A0A9D1E8F1_9FIRM</name>
<protein>
    <recommendedName>
        <fullName evidence="4">Aldehyde dehydrogenase</fullName>
    </recommendedName>
</protein>
<evidence type="ECO:0000256" key="4">
    <source>
        <dbReference type="PIRNR" id="PIRNR036492"/>
    </source>
</evidence>
<dbReference type="GO" id="GO:0006081">
    <property type="term" value="P:aldehyde metabolic process"/>
    <property type="evidence" value="ECO:0007669"/>
    <property type="project" value="InterPro"/>
</dbReference>
<proteinExistence type="inferred from homology"/>
<sequence>MERTDAERLLKRQQDYFSTGKTLPVEARKAALRRLAAAIDTFEEKLVAALRADLGKSRSESYMCEIGLVKSELSYMLRHVARFAREKRVPTPLAQYVSRSFEKPSPYGCVLIMSPWNYPFLLTIDPLVDAIAAGNTAVVKPSAYAPHTAAAMTEMLESCFSPEFVAVVNGGRAENTCLLGLDFDYIFFTGSKTVGREVMRQAAEHLTPVTLELGGKSPCIVDKTANIPLAARRIVFGKFVNCGQTCVAPDYILCDAAVKDRLVSELKKQITLQLGKDPLENENYGKIINEKHYHRLLGLMDEKKVIFGGTSREAELRIAPTLMDNVTWKDAVMGEEIFGPILPILTYHTLEEAVKEVRSHPCPLALYIFSSNKRNIAYVKDRVSFGGGCVNDTLIHLATSSLGFGGVGESGMGSYHGRHGFDTFTHRKSMVDKKTFLDLPMRYQPYTKWKDSLVRMFLR</sequence>
<dbReference type="CDD" id="cd07136">
    <property type="entry name" value="ALDH_YwdH-P39616"/>
    <property type="match status" value="1"/>
</dbReference>
<dbReference type="PANTHER" id="PTHR43570:SF16">
    <property type="entry name" value="ALDEHYDE DEHYDROGENASE TYPE III, ISOFORM Q"/>
    <property type="match status" value="1"/>
</dbReference>
<dbReference type="InterPro" id="IPR016160">
    <property type="entry name" value="Ald_DH_CS_CYS"/>
</dbReference>
<dbReference type="SUPFAM" id="SSF53720">
    <property type="entry name" value="ALDH-like"/>
    <property type="match status" value="1"/>
</dbReference>
<dbReference type="GO" id="GO:0004029">
    <property type="term" value="F:aldehyde dehydrogenase (NAD+) activity"/>
    <property type="evidence" value="ECO:0007669"/>
    <property type="project" value="TreeGrafter"/>
</dbReference>
<dbReference type="FunFam" id="3.40.605.10:FF:000004">
    <property type="entry name" value="Aldehyde dehydrogenase"/>
    <property type="match status" value="1"/>
</dbReference>
<evidence type="ECO:0000256" key="1">
    <source>
        <dbReference type="ARBA" id="ARBA00009986"/>
    </source>
</evidence>
<gene>
    <name evidence="9" type="ORF">IAA55_01445</name>
</gene>
<dbReference type="InterPro" id="IPR015590">
    <property type="entry name" value="Aldehyde_DH_dom"/>
</dbReference>
<dbReference type="Pfam" id="PF00171">
    <property type="entry name" value="Aldedh"/>
    <property type="match status" value="1"/>
</dbReference>
<dbReference type="PANTHER" id="PTHR43570">
    <property type="entry name" value="ALDEHYDE DEHYDROGENASE"/>
    <property type="match status" value="1"/>
</dbReference>
<evidence type="ECO:0000256" key="7">
    <source>
        <dbReference type="RuleBase" id="RU003345"/>
    </source>
</evidence>
<dbReference type="PROSITE" id="PS00687">
    <property type="entry name" value="ALDEHYDE_DEHYDR_GLU"/>
    <property type="match status" value="1"/>
</dbReference>
<reference evidence="9" key="1">
    <citation type="submission" date="2020-10" db="EMBL/GenBank/DDBJ databases">
        <authorList>
            <person name="Gilroy R."/>
        </authorList>
    </citation>
    <scope>NUCLEOTIDE SEQUENCE</scope>
    <source>
        <strain evidence="9">ChiSjej5B23-6657</strain>
    </source>
</reference>
<dbReference type="InterPro" id="IPR016161">
    <property type="entry name" value="Ald_DH/histidinol_DH"/>
</dbReference>
<keyword evidence="3" id="KW-0520">NAD</keyword>
<feature type="domain" description="Aldehyde dehydrogenase" evidence="8">
    <location>
        <begin position="3"/>
        <end position="429"/>
    </location>
</feature>
<dbReference type="InterPro" id="IPR029510">
    <property type="entry name" value="Ald_DH_CS_GLU"/>
</dbReference>
<evidence type="ECO:0000256" key="6">
    <source>
        <dbReference type="PROSITE-ProRule" id="PRU10007"/>
    </source>
</evidence>
<accession>A0A9D1E8F1</accession>
<dbReference type="PIRSF" id="PIRSF036492">
    <property type="entry name" value="ALDH"/>
    <property type="match status" value="1"/>
</dbReference>
<dbReference type="EMBL" id="DVHM01000027">
    <property type="protein sequence ID" value="HIR69926.1"/>
    <property type="molecule type" value="Genomic_DNA"/>
</dbReference>
<evidence type="ECO:0000256" key="3">
    <source>
        <dbReference type="ARBA" id="ARBA00023027"/>
    </source>
</evidence>
<evidence type="ECO:0000313" key="9">
    <source>
        <dbReference type="EMBL" id="HIR69926.1"/>
    </source>
</evidence>
<feature type="active site" evidence="5 6">
    <location>
        <position position="212"/>
    </location>
</feature>
<dbReference type="PROSITE" id="PS00070">
    <property type="entry name" value="ALDEHYDE_DEHYDR_CYS"/>
    <property type="match status" value="1"/>
</dbReference>
<dbReference type="FunFam" id="3.40.309.10:FF:000003">
    <property type="entry name" value="Aldehyde dehydrogenase"/>
    <property type="match status" value="1"/>
</dbReference>
<comment type="caution">
    <text evidence="9">The sequence shown here is derived from an EMBL/GenBank/DDBJ whole genome shotgun (WGS) entry which is preliminary data.</text>
</comment>
<keyword evidence="2 4" id="KW-0560">Oxidoreductase</keyword>
<dbReference type="InterPro" id="IPR016163">
    <property type="entry name" value="Ald_DH_C"/>
</dbReference>
<comment type="similarity">
    <text evidence="1 4 7">Belongs to the aldehyde dehydrogenase family.</text>
</comment>
<organism evidence="9 10">
    <name type="scientific">Candidatus Pullilachnospira gallistercoris</name>
    <dbReference type="NCBI Taxonomy" id="2840911"/>
    <lineage>
        <taxon>Bacteria</taxon>
        <taxon>Bacillati</taxon>
        <taxon>Bacillota</taxon>
        <taxon>Clostridia</taxon>
        <taxon>Lachnospirales</taxon>
        <taxon>Lachnospiraceae</taxon>
        <taxon>Lachnospiraceae incertae sedis</taxon>
        <taxon>Candidatus Pullilachnospira</taxon>
    </lineage>
</organism>
<dbReference type="Gene3D" id="3.40.309.10">
    <property type="entry name" value="Aldehyde Dehydrogenase, Chain A, domain 2"/>
    <property type="match status" value="1"/>
</dbReference>
<feature type="active site" evidence="5">
    <location>
        <position position="246"/>
    </location>
</feature>
<dbReference type="GO" id="GO:0005737">
    <property type="term" value="C:cytoplasm"/>
    <property type="evidence" value="ECO:0007669"/>
    <property type="project" value="TreeGrafter"/>
</dbReference>
<dbReference type="InterPro" id="IPR012394">
    <property type="entry name" value="Aldehyde_DH_NAD(P)"/>
</dbReference>